<dbReference type="InterPro" id="IPR023214">
    <property type="entry name" value="HAD_sf"/>
</dbReference>
<accession>A0A919YMH0</accession>
<dbReference type="RefSeq" id="WP_213513054.1">
    <property type="nucleotide sequence ID" value="NZ_BOSE01000001.1"/>
</dbReference>
<dbReference type="AlphaFoldDB" id="A0A919YMH0"/>
<name>A0A919YMH0_9BACL</name>
<comment type="caution">
    <text evidence="2">The sequence shown here is derived from an EMBL/GenBank/DDBJ whole genome shotgun (WGS) entry which is preliminary data.</text>
</comment>
<dbReference type="GO" id="GO:0016787">
    <property type="term" value="F:hydrolase activity"/>
    <property type="evidence" value="ECO:0007669"/>
    <property type="project" value="UniProtKB-KW"/>
</dbReference>
<dbReference type="SFLD" id="SFLDG01129">
    <property type="entry name" value="C1.5:_HAD__Beta-PGM__Phosphata"/>
    <property type="match status" value="1"/>
</dbReference>
<proteinExistence type="predicted"/>
<dbReference type="InterPro" id="IPR036412">
    <property type="entry name" value="HAD-like_sf"/>
</dbReference>
<keyword evidence="3" id="KW-1185">Reference proteome</keyword>
<dbReference type="Gene3D" id="3.40.50.1000">
    <property type="entry name" value="HAD superfamily/HAD-like"/>
    <property type="match status" value="1"/>
</dbReference>
<evidence type="ECO:0000313" key="2">
    <source>
        <dbReference type="EMBL" id="GIP14869.1"/>
    </source>
</evidence>
<dbReference type="InterPro" id="IPR023198">
    <property type="entry name" value="PGP-like_dom2"/>
</dbReference>
<dbReference type="EMBL" id="BOSE01000001">
    <property type="protein sequence ID" value="GIP14869.1"/>
    <property type="molecule type" value="Genomic_DNA"/>
</dbReference>
<dbReference type="Proteomes" id="UP000683139">
    <property type="component" value="Unassembled WGS sequence"/>
</dbReference>
<gene>
    <name evidence="2" type="ORF">J40TS1_05110</name>
</gene>
<dbReference type="InterPro" id="IPR041492">
    <property type="entry name" value="HAD_2"/>
</dbReference>
<dbReference type="InterPro" id="IPR051540">
    <property type="entry name" value="S-2-haloacid_dehalogenase"/>
</dbReference>
<reference evidence="2" key="1">
    <citation type="submission" date="2021-03" db="EMBL/GenBank/DDBJ databases">
        <title>Antimicrobial resistance genes in bacteria isolated from Japanese honey, and their potential for conferring macrolide and lincosamide resistance in the American foulbrood pathogen Paenibacillus larvae.</title>
        <authorList>
            <person name="Okamoto M."/>
            <person name="Kumagai M."/>
            <person name="Kanamori H."/>
            <person name="Takamatsu D."/>
        </authorList>
    </citation>
    <scope>NUCLEOTIDE SEQUENCE</scope>
    <source>
        <strain evidence="2">J40TS1</strain>
    </source>
</reference>
<dbReference type="SFLD" id="SFLDS00003">
    <property type="entry name" value="Haloacid_Dehalogenase"/>
    <property type="match status" value="1"/>
</dbReference>
<evidence type="ECO:0000256" key="1">
    <source>
        <dbReference type="ARBA" id="ARBA00022801"/>
    </source>
</evidence>
<sequence>MSQQILFDLDDTLIYCNRYFFRAIDRFAEQLATWFDEASISLEEIKNKQASIDADMISQTGFKSEHFPHSFLETYRYYCELLGRSQCPQEKDWLWQVGIEVYEHETEPYPHMEETLEQLKHQGHELHLYTGGEPKIQLRKVEDMGLAKYFDDRIYIRQMKNIAALDELLDIQAFERQRTWMIGNSIRNDIVPALHAGIHAIHVERPDEWCYNIIDVNVQPKGQFLAVKSLHQIPPALARTI</sequence>
<dbReference type="PANTHER" id="PTHR43316">
    <property type="entry name" value="HYDROLASE, HALOACID DELAHOGENASE-RELATED"/>
    <property type="match status" value="1"/>
</dbReference>
<dbReference type="Gene3D" id="1.10.150.240">
    <property type="entry name" value="Putative phosphatase, domain 2"/>
    <property type="match status" value="1"/>
</dbReference>
<organism evidence="2 3">
    <name type="scientific">Paenibacillus montaniterrae</name>
    <dbReference type="NCBI Taxonomy" id="429341"/>
    <lineage>
        <taxon>Bacteria</taxon>
        <taxon>Bacillati</taxon>
        <taxon>Bacillota</taxon>
        <taxon>Bacilli</taxon>
        <taxon>Bacillales</taxon>
        <taxon>Paenibacillaceae</taxon>
        <taxon>Paenibacillus</taxon>
    </lineage>
</organism>
<keyword evidence="1" id="KW-0378">Hydrolase</keyword>
<evidence type="ECO:0000313" key="3">
    <source>
        <dbReference type="Proteomes" id="UP000683139"/>
    </source>
</evidence>
<dbReference type="Pfam" id="PF13419">
    <property type="entry name" value="HAD_2"/>
    <property type="match status" value="1"/>
</dbReference>
<protein>
    <submittedName>
        <fullName evidence="2">Haloacid dehalogenase</fullName>
    </submittedName>
</protein>
<dbReference type="SUPFAM" id="SSF56784">
    <property type="entry name" value="HAD-like"/>
    <property type="match status" value="1"/>
</dbReference>